<name>A0AA37MYZ4_9FIRM</name>
<dbReference type="InterPro" id="IPR001173">
    <property type="entry name" value="Glyco_trans_2-like"/>
</dbReference>
<dbReference type="CDD" id="cd04186">
    <property type="entry name" value="GT_2_like_c"/>
    <property type="match status" value="1"/>
</dbReference>
<dbReference type="EMBL" id="BQKV01000053">
    <property type="protein sequence ID" value="GJN64967.1"/>
    <property type="molecule type" value="Genomic_DNA"/>
</dbReference>
<dbReference type="CDD" id="cd04184">
    <property type="entry name" value="GT2_RfbC_Mx_like"/>
    <property type="match status" value="1"/>
</dbReference>
<dbReference type="InterPro" id="IPR029044">
    <property type="entry name" value="Nucleotide-diphossugar_trans"/>
</dbReference>
<sequence>MDETIKKEQQIWLRQAARQISAEFAPRTVLVLGGAEGTLAAELRELHVEAYGLMDIAPEKPVEYLARGGEDAVLPAGWPEEYDLVVVQGAAAEPQQLAGSRVLALSVPGDDGTLAGWAKMLAEQGCYRDFDWRRRGCLSDAALFRPAQPDEMALVGGYERQMDSLRRRLAQAEQSCREYQKLTEHQRNQISAAHEHERQLEETLGAVTGSSCWKLTWPLRYLLSKSKQLIHNFPPLVFLGFVRREGVAGVRQRMEDQRYYNQRFPGQTLKASRLAPVDLLVRQAKNQPAGPCISIVVPLYNTPLNFLEELLDSVQNQTYENWELCLVDAGQDAAVGQAVARRAAQNQRIRYQKLEKNEGIAGNTNQGFALAKGEYIALLDHDDILHPSALWYVAQAIVQQGADFIYTDEVTFEGKVENTTLYHFKPDYMIDNFRSNNYICHLSVFKRSLLEKAGGGERSEYNGSQDYDLYLRLTEQAEKIVHIPHVLYYWRSSPTSVASDISAKLYCLEAAVKALYAHYERQGIAVDRVSMIPHAPGFYKTDYTIEKPGKVSILIPTCDHSRDLMTCVRSIYEKTTYPDFEVILIENNSKEERTFRCYEQLKQEHPDTLKVVTWEGKGFNYSALNNFGAKYAEGEYLLLLNNDTEVITPAWLEEMVMYAQQKRVGCVGVKLLYPDDTIQHAGLGFGFLTLAGHMHRNFPVAHPGYMGRLMYAHDVYGVTAACLMIRKEVYEEVGGLDESFAVAFNDVDFCVRVREAGYQNIFTPFAELYHYESKSRGTDESPEKRQRFISEVTRFQTRWKAQLAAGDPCMNPNFDLDKEDFSFKIRPME</sequence>
<dbReference type="AlphaFoldDB" id="A0AA37MYZ4"/>
<dbReference type="Proteomes" id="UP001055185">
    <property type="component" value="Unassembled WGS sequence"/>
</dbReference>
<comment type="caution">
    <text evidence="3">The sequence shown here is derived from an EMBL/GenBank/DDBJ whole genome shotgun (WGS) entry which is preliminary data.</text>
</comment>
<dbReference type="PANTHER" id="PTHR43179">
    <property type="entry name" value="RHAMNOSYLTRANSFERASE WBBL"/>
    <property type="match status" value="1"/>
</dbReference>
<gene>
    <name evidence="3" type="ORF">JCM17207_15920</name>
</gene>
<feature type="coiled-coil region" evidence="1">
    <location>
        <begin position="155"/>
        <end position="189"/>
    </location>
</feature>
<dbReference type="GO" id="GO:0016757">
    <property type="term" value="F:glycosyltransferase activity"/>
    <property type="evidence" value="ECO:0007669"/>
    <property type="project" value="UniProtKB-KW"/>
</dbReference>
<evidence type="ECO:0000256" key="1">
    <source>
        <dbReference type="SAM" id="Coils"/>
    </source>
</evidence>
<evidence type="ECO:0000259" key="2">
    <source>
        <dbReference type="Pfam" id="PF00535"/>
    </source>
</evidence>
<feature type="domain" description="Glycosyltransferase 2-like" evidence="2">
    <location>
        <begin position="294"/>
        <end position="451"/>
    </location>
</feature>
<protein>
    <recommendedName>
        <fullName evidence="2">Glycosyltransferase 2-like domain-containing protein</fullName>
    </recommendedName>
</protein>
<organism evidence="3 4">
    <name type="scientific">Faecalibacterium gallinarum</name>
    <dbReference type="NCBI Taxonomy" id="2903556"/>
    <lineage>
        <taxon>Bacteria</taxon>
        <taxon>Bacillati</taxon>
        <taxon>Bacillota</taxon>
        <taxon>Clostridia</taxon>
        <taxon>Eubacteriales</taxon>
        <taxon>Oscillospiraceae</taxon>
        <taxon>Faecalibacterium</taxon>
    </lineage>
</organism>
<dbReference type="Pfam" id="PF00535">
    <property type="entry name" value="Glycos_transf_2"/>
    <property type="match status" value="2"/>
</dbReference>
<reference evidence="3" key="1">
    <citation type="journal article" date="2022" name="Int. J. Syst. Evol. Microbiol.">
        <title>Genome-based, phenotypic and chemotaxonomic classification of Faecalibacterium strains: proposal of three novel species Faecalibacterium duncaniae sp. nov., Faecalibacterium hattorii sp. nov. and Faecalibacterium gallinarum sp. nov. .</title>
        <authorList>
            <person name="Sakamoto M."/>
            <person name="Sakurai N."/>
            <person name="Tanno H."/>
            <person name="Iino T."/>
            <person name="Ohkuma M."/>
            <person name="Endo A."/>
        </authorList>
    </citation>
    <scope>NUCLEOTIDE SEQUENCE</scope>
    <source>
        <strain evidence="3">JCM 17207</strain>
    </source>
</reference>
<keyword evidence="4" id="KW-1185">Reference proteome</keyword>
<accession>A0AA37MYZ4</accession>
<dbReference type="Gene3D" id="3.90.550.10">
    <property type="entry name" value="Spore Coat Polysaccharide Biosynthesis Protein SpsA, Chain A"/>
    <property type="match status" value="2"/>
</dbReference>
<evidence type="ECO:0000313" key="3">
    <source>
        <dbReference type="EMBL" id="GJN64967.1"/>
    </source>
</evidence>
<dbReference type="SUPFAM" id="SSF53448">
    <property type="entry name" value="Nucleotide-diphospho-sugar transferases"/>
    <property type="match status" value="2"/>
</dbReference>
<evidence type="ECO:0000313" key="4">
    <source>
        <dbReference type="Proteomes" id="UP001055185"/>
    </source>
</evidence>
<dbReference type="PANTHER" id="PTHR43179:SF7">
    <property type="entry name" value="RHAMNOSYLTRANSFERASE WBBL"/>
    <property type="match status" value="1"/>
</dbReference>
<dbReference type="RefSeq" id="WP_282449884.1">
    <property type="nucleotide sequence ID" value="NZ_BQKV01000053.1"/>
</dbReference>
<keyword evidence="1" id="KW-0175">Coiled coil</keyword>
<feature type="domain" description="Glycosyltransferase 2-like" evidence="2">
    <location>
        <begin position="552"/>
        <end position="733"/>
    </location>
</feature>
<proteinExistence type="predicted"/>